<comment type="caution">
    <text evidence="1">The sequence shown here is derived from an EMBL/GenBank/DDBJ whole genome shotgun (WGS) entry which is preliminary data.</text>
</comment>
<protein>
    <submittedName>
        <fullName evidence="1">Uncharacterized protein</fullName>
    </submittedName>
</protein>
<evidence type="ECO:0000313" key="1">
    <source>
        <dbReference type="EMBL" id="KAD4178211.1"/>
    </source>
</evidence>
<keyword evidence="2" id="KW-1185">Reference proteome</keyword>
<name>A0A5N6MVI6_9ASTR</name>
<dbReference type="EMBL" id="SZYD01000014">
    <property type="protein sequence ID" value="KAD4178211.1"/>
    <property type="molecule type" value="Genomic_DNA"/>
</dbReference>
<dbReference type="OrthoDB" id="603754at2759"/>
<sequence length="356" mass="39666">MDKQPSIYQASSNPTVEEKGGYKATLLRLSPADLIVGGNIIVSGFFWSINQLMDDDHLKKVMENEGYSKASGDEVFKSTIRKSSRLQSKKNISSCSKYVFKSYRSNSKRTVKSSKASLYKENMISEISSQEEKKRQFPHTNEINGLFSANTASMKSSTVVPSFEYHVQAKDGIRLVVDLNLKRSDWLKSMEKAVCVFENHSKPAFASFRKEIECLGDRINRKVSSLDKTSASDASMNSYVQDKISIISVGREIEKALPSAAEKEVITVSDSKQCWSKVDQKSELVLESFENSEEIQLSDFSSPHKGSLCSRTGKFCAENLLNNTNEVNQEPGGSHRRSTIENEEGINFADGMVVPG</sequence>
<dbReference type="PANTHER" id="PTHR36376">
    <property type="entry name" value="OS09G0514700 PROTEIN"/>
    <property type="match status" value="1"/>
</dbReference>
<dbReference type="AlphaFoldDB" id="A0A5N6MVI6"/>
<dbReference type="PANTHER" id="PTHR36376:SF1">
    <property type="entry name" value="OS09G0514700 PROTEIN"/>
    <property type="match status" value="1"/>
</dbReference>
<reference evidence="1 2" key="1">
    <citation type="submission" date="2019-05" db="EMBL/GenBank/DDBJ databases">
        <title>Mikania micrantha, genome provides insights into the molecular mechanism of rapid growth.</title>
        <authorList>
            <person name="Liu B."/>
        </authorList>
    </citation>
    <scope>NUCLEOTIDE SEQUENCE [LARGE SCALE GENOMIC DNA]</scope>
    <source>
        <strain evidence="1">NLD-2019</strain>
        <tissue evidence="1">Leaf</tissue>
    </source>
</reference>
<proteinExistence type="predicted"/>
<accession>A0A5N6MVI6</accession>
<organism evidence="1 2">
    <name type="scientific">Mikania micrantha</name>
    <name type="common">bitter vine</name>
    <dbReference type="NCBI Taxonomy" id="192012"/>
    <lineage>
        <taxon>Eukaryota</taxon>
        <taxon>Viridiplantae</taxon>
        <taxon>Streptophyta</taxon>
        <taxon>Embryophyta</taxon>
        <taxon>Tracheophyta</taxon>
        <taxon>Spermatophyta</taxon>
        <taxon>Magnoliopsida</taxon>
        <taxon>eudicotyledons</taxon>
        <taxon>Gunneridae</taxon>
        <taxon>Pentapetalae</taxon>
        <taxon>asterids</taxon>
        <taxon>campanulids</taxon>
        <taxon>Asterales</taxon>
        <taxon>Asteraceae</taxon>
        <taxon>Asteroideae</taxon>
        <taxon>Heliantheae alliance</taxon>
        <taxon>Eupatorieae</taxon>
        <taxon>Mikania</taxon>
    </lineage>
</organism>
<evidence type="ECO:0000313" key="2">
    <source>
        <dbReference type="Proteomes" id="UP000326396"/>
    </source>
</evidence>
<dbReference type="Proteomes" id="UP000326396">
    <property type="component" value="Linkage Group LG4"/>
</dbReference>
<gene>
    <name evidence="1" type="ORF">E3N88_26802</name>
</gene>